<evidence type="ECO:0000256" key="7">
    <source>
        <dbReference type="ARBA" id="ARBA00022801"/>
    </source>
</evidence>
<dbReference type="InterPro" id="IPR036881">
    <property type="entry name" value="Glyco_hydro_3_C_sf"/>
</dbReference>
<dbReference type="PANTHER" id="PTHR42715">
    <property type="entry name" value="BETA-GLUCOSIDASE"/>
    <property type="match status" value="1"/>
</dbReference>
<evidence type="ECO:0000256" key="6">
    <source>
        <dbReference type="ARBA" id="ARBA00022729"/>
    </source>
</evidence>
<dbReference type="GO" id="GO:0005576">
    <property type="term" value="C:extracellular region"/>
    <property type="evidence" value="ECO:0007669"/>
    <property type="project" value="UniProtKB-SubCell"/>
</dbReference>
<evidence type="ECO:0000256" key="2">
    <source>
        <dbReference type="ARBA" id="ARBA00004613"/>
    </source>
</evidence>
<dbReference type="Proteomes" id="UP000268093">
    <property type="component" value="Unassembled WGS sequence"/>
</dbReference>
<sequence length="172" mass="18712">MVYWFSDDSNLQGAASANYAMFSPTRTLVKNTVEGNMGDRNDLNLWYNGNALIEVNPNTIVVLHTVGPVLILWANHPNITAIVYALLPGQESGNALADVLFGDVNPSGRLLPRRPPITPPTFSTTRRVSSSTTVGLATRTLNFSIPSVTVPRTPPSSTRSFLSHNGRPLQRL</sequence>
<comment type="similarity">
    <text evidence="3">Belongs to the glycosyl hydrolase 3 family.</text>
</comment>
<feature type="region of interest" description="Disordered" evidence="10">
    <location>
        <begin position="147"/>
        <end position="172"/>
    </location>
</feature>
<dbReference type="GO" id="GO:0008422">
    <property type="term" value="F:beta-glucosidase activity"/>
    <property type="evidence" value="ECO:0007669"/>
    <property type="project" value="UniProtKB-EC"/>
</dbReference>
<evidence type="ECO:0000256" key="1">
    <source>
        <dbReference type="ARBA" id="ARBA00000448"/>
    </source>
</evidence>
<comment type="catalytic activity">
    <reaction evidence="1">
        <text>Hydrolysis of terminal, non-reducing beta-D-glucosyl residues with release of beta-D-glucose.</text>
        <dbReference type="EC" id="3.2.1.21"/>
    </reaction>
</comment>
<dbReference type="Gene3D" id="3.40.50.1700">
    <property type="entry name" value="Glycoside hydrolase family 3 C-terminal domain"/>
    <property type="match status" value="1"/>
</dbReference>
<dbReference type="Pfam" id="PF01915">
    <property type="entry name" value="Glyco_hydro_3_C"/>
    <property type="match status" value="1"/>
</dbReference>
<keyword evidence="5" id="KW-0964">Secreted</keyword>
<comment type="subcellular location">
    <subcellularLocation>
        <location evidence="2">Secreted</location>
    </subcellularLocation>
</comment>
<evidence type="ECO:0000256" key="9">
    <source>
        <dbReference type="ARBA" id="ARBA00024983"/>
    </source>
</evidence>
<comment type="caution">
    <text evidence="12">The sequence shown here is derived from an EMBL/GenBank/DDBJ whole genome shotgun (WGS) entry which is preliminary data.</text>
</comment>
<evidence type="ECO:0000256" key="8">
    <source>
        <dbReference type="ARBA" id="ARBA00023295"/>
    </source>
</evidence>
<evidence type="ECO:0000259" key="11">
    <source>
        <dbReference type="Pfam" id="PF01915"/>
    </source>
</evidence>
<dbReference type="OrthoDB" id="416222at2759"/>
<evidence type="ECO:0000256" key="4">
    <source>
        <dbReference type="ARBA" id="ARBA00012744"/>
    </source>
</evidence>
<dbReference type="EC" id="3.2.1.21" evidence="4"/>
<gene>
    <name evidence="12" type="ORF">BC936DRAFT_140648</name>
</gene>
<keyword evidence="8" id="KW-0326">Glycosidase</keyword>
<feature type="domain" description="Glycoside hydrolase family 3 C-terminal" evidence="11">
    <location>
        <begin position="29"/>
        <end position="110"/>
    </location>
</feature>
<dbReference type="GO" id="GO:0009251">
    <property type="term" value="P:glucan catabolic process"/>
    <property type="evidence" value="ECO:0007669"/>
    <property type="project" value="TreeGrafter"/>
</dbReference>
<comment type="function">
    <text evidence="9">Beta-glucosidases are one of a number of cellulolytic enzymes involved in the degradation of cellulosic biomass. Catalyzes the last step releasing glucose from the inhibitory cellobiose.</text>
</comment>
<dbReference type="EMBL" id="RBNI01017514">
    <property type="protein sequence ID" value="RUP02103.1"/>
    <property type="molecule type" value="Genomic_DNA"/>
</dbReference>
<reference evidence="12 13" key="1">
    <citation type="journal article" date="2018" name="New Phytol.">
        <title>Phylogenomics of Endogonaceae and evolution of mycorrhizas within Mucoromycota.</title>
        <authorList>
            <person name="Chang Y."/>
            <person name="Desiro A."/>
            <person name="Na H."/>
            <person name="Sandor L."/>
            <person name="Lipzen A."/>
            <person name="Clum A."/>
            <person name="Barry K."/>
            <person name="Grigoriev I.V."/>
            <person name="Martin F.M."/>
            <person name="Stajich J.E."/>
            <person name="Smith M.E."/>
            <person name="Bonito G."/>
            <person name="Spatafora J.W."/>
        </authorList>
    </citation>
    <scope>NUCLEOTIDE SEQUENCE [LARGE SCALE GENOMIC DNA]</scope>
    <source>
        <strain evidence="12 13">GMNB39</strain>
    </source>
</reference>
<keyword evidence="7 12" id="KW-0378">Hydrolase</keyword>
<evidence type="ECO:0000256" key="3">
    <source>
        <dbReference type="ARBA" id="ARBA00005336"/>
    </source>
</evidence>
<keyword evidence="6" id="KW-0732">Signal</keyword>
<dbReference type="PANTHER" id="PTHR42715:SF12">
    <property type="entry name" value="BETA-GLUCOSIDASE G-RELATED"/>
    <property type="match status" value="1"/>
</dbReference>
<organism evidence="12 13">
    <name type="scientific">Jimgerdemannia flammicorona</name>
    <dbReference type="NCBI Taxonomy" id="994334"/>
    <lineage>
        <taxon>Eukaryota</taxon>
        <taxon>Fungi</taxon>
        <taxon>Fungi incertae sedis</taxon>
        <taxon>Mucoromycota</taxon>
        <taxon>Mucoromycotina</taxon>
        <taxon>Endogonomycetes</taxon>
        <taxon>Endogonales</taxon>
        <taxon>Endogonaceae</taxon>
        <taxon>Jimgerdemannia</taxon>
    </lineage>
</organism>
<keyword evidence="13" id="KW-1185">Reference proteome</keyword>
<evidence type="ECO:0000256" key="5">
    <source>
        <dbReference type="ARBA" id="ARBA00022525"/>
    </source>
</evidence>
<name>A0A433AHG7_9FUNG</name>
<dbReference type="AlphaFoldDB" id="A0A433AHG7"/>
<accession>A0A433AHG7</accession>
<protein>
    <recommendedName>
        <fullName evidence="4">beta-glucosidase</fullName>
        <ecNumber evidence="4">3.2.1.21</ecNumber>
    </recommendedName>
</protein>
<evidence type="ECO:0000256" key="10">
    <source>
        <dbReference type="SAM" id="MobiDB-lite"/>
    </source>
</evidence>
<evidence type="ECO:0000313" key="13">
    <source>
        <dbReference type="Proteomes" id="UP000268093"/>
    </source>
</evidence>
<evidence type="ECO:0000313" key="12">
    <source>
        <dbReference type="EMBL" id="RUP02103.1"/>
    </source>
</evidence>
<feature type="compositionally biased region" description="Low complexity" evidence="10">
    <location>
        <begin position="147"/>
        <end position="160"/>
    </location>
</feature>
<dbReference type="InterPro" id="IPR002772">
    <property type="entry name" value="Glyco_hydro_3_C"/>
</dbReference>
<dbReference type="InterPro" id="IPR050288">
    <property type="entry name" value="Cellulose_deg_GH3"/>
</dbReference>
<proteinExistence type="inferred from homology"/>
<dbReference type="SUPFAM" id="SSF52279">
    <property type="entry name" value="Beta-D-glucan exohydrolase, C-terminal domain"/>
    <property type="match status" value="1"/>
</dbReference>